<dbReference type="RefSeq" id="WP_092722113.1">
    <property type="nucleotide sequence ID" value="NZ_FNGW01000001.1"/>
</dbReference>
<protein>
    <submittedName>
        <fullName evidence="1">Uncharacterized protein</fullName>
    </submittedName>
</protein>
<evidence type="ECO:0000313" key="2">
    <source>
        <dbReference type="Proteomes" id="UP000199068"/>
    </source>
</evidence>
<sequence>MNSIDIISKIKKDLINNDIKAIQKYKLQLIKDCNIRDTNDKELIKCYNYHVKLIRKIKKYLKGSTGYDIIINAKEHQKSNLITLVSKINPNEINIGISVDIRLLTGSRDESYMDCTYYPSQSTIYINDFRSSISNRGYGKIILDNLDEILEHLNKILEKHCLNRIMIIRGKMIANKHIISEENLKKMYIKYGFEVDNSNNILKVLNEII</sequence>
<dbReference type="STRING" id="1121325.SAMN04515677_101279"/>
<proteinExistence type="predicted"/>
<dbReference type="AlphaFoldDB" id="A0A1G9IKI0"/>
<reference evidence="1 2" key="1">
    <citation type="submission" date="2016-10" db="EMBL/GenBank/DDBJ databases">
        <authorList>
            <person name="de Groot N.N."/>
        </authorList>
    </citation>
    <scope>NUCLEOTIDE SEQUENCE [LARGE SCALE GENOMIC DNA]</scope>
    <source>
        <strain evidence="1 2">DSM 797</strain>
    </source>
</reference>
<evidence type="ECO:0000313" key="1">
    <source>
        <dbReference type="EMBL" id="SDL25433.1"/>
    </source>
</evidence>
<dbReference type="EMBL" id="FNGW01000001">
    <property type="protein sequence ID" value="SDL25433.1"/>
    <property type="molecule type" value="Genomic_DNA"/>
</dbReference>
<accession>A0A1G9IKI0</accession>
<keyword evidence="2" id="KW-1185">Reference proteome</keyword>
<name>A0A1G9IKI0_9FIRM</name>
<gene>
    <name evidence="1" type="ORF">SAMN04515677_101279</name>
</gene>
<dbReference type="Proteomes" id="UP000199068">
    <property type="component" value="Unassembled WGS sequence"/>
</dbReference>
<organism evidence="1 2">
    <name type="scientific">Romboutsia lituseburensis DSM 797</name>
    <dbReference type="NCBI Taxonomy" id="1121325"/>
    <lineage>
        <taxon>Bacteria</taxon>
        <taxon>Bacillati</taxon>
        <taxon>Bacillota</taxon>
        <taxon>Clostridia</taxon>
        <taxon>Peptostreptococcales</taxon>
        <taxon>Peptostreptococcaceae</taxon>
        <taxon>Romboutsia</taxon>
    </lineage>
</organism>